<dbReference type="OMA" id="DVFGDIW"/>
<keyword evidence="4" id="KW-0862">Zinc</keyword>
<dbReference type="CDD" id="cd08204">
    <property type="entry name" value="ArfGap"/>
    <property type="match status" value="1"/>
</dbReference>
<dbReference type="OrthoDB" id="10266696at2759"/>
<keyword evidence="3 5" id="KW-0863">Zinc-finger</keyword>
<feature type="compositionally biased region" description="Low complexity" evidence="6">
    <location>
        <begin position="331"/>
        <end position="350"/>
    </location>
</feature>
<dbReference type="AlphaFoldDB" id="A0A0L0HCX2"/>
<dbReference type="Pfam" id="PF01412">
    <property type="entry name" value="ArfGap"/>
    <property type="match status" value="1"/>
</dbReference>
<dbReference type="GeneID" id="27689120"/>
<dbReference type="STRING" id="645134.A0A0L0HCX2"/>
<feature type="region of interest" description="Disordered" evidence="6">
    <location>
        <begin position="128"/>
        <end position="152"/>
    </location>
</feature>
<dbReference type="PROSITE" id="PS50115">
    <property type="entry name" value="ARFGAP"/>
    <property type="match status" value="1"/>
</dbReference>
<dbReference type="FunCoup" id="A0A0L0HCX2">
    <property type="interactions" value="345"/>
</dbReference>
<proteinExistence type="predicted"/>
<feature type="domain" description="Arf-GAP" evidence="7">
    <location>
        <begin position="18"/>
        <end position="134"/>
    </location>
</feature>
<dbReference type="eggNOG" id="KOG0703">
    <property type="taxonomic scope" value="Eukaryota"/>
</dbReference>
<dbReference type="GO" id="GO:0005737">
    <property type="term" value="C:cytoplasm"/>
    <property type="evidence" value="ECO:0007669"/>
    <property type="project" value="TreeGrafter"/>
</dbReference>
<dbReference type="EMBL" id="KQ257459">
    <property type="protein sequence ID" value="KNC98789.1"/>
    <property type="molecule type" value="Genomic_DNA"/>
</dbReference>
<dbReference type="GO" id="GO:0005096">
    <property type="term" value="F:GTPase activator activity"/>
    <property type="evidence" value="ECO:0007669"/>
    <property type="project" value="UniProtKB-KW"/>
</dbReference>
<protein>
    <recommendedName>
        <fullName evidence="7">Arf-GAP domain-containing protein</fullName>
    </recommendedName>
</protein>
<evidence type="ECO:0000256" key="1">
    <source>
        <dbReference type="ARBA" id="ARBA00022468"/>
    </source>
</evidence>
<keyword evidence="2" id="KW-0479">Metal-binding</keyword>
<keyword evidence="9" id="KW-1185">Reference proteome</keyword>
<evidence type="ECO:0000256" key="2">
    <source>
        <dbReference type="ARBA" id="ARBA00022723"/>
    </source>
</evidence>
<accession>A0A0L0HCX2</accession>
<organism evidence="8 9">
    <name type="scientific">Spizellomyces punctatus (strain DAOM BR117)</name>
    <dbReference type="NCBI Taxonomy" id="645134"/>
    <lineage>
        <taxon>Eukaryota</taxon>
        <taxon>Fungi</taxon>
        <taxon>Fungi incertae sedis</taxon>
        <taxon>Chytridiomycota</taxon>
        <taxon>Chytridiomycota incertae sedis</taxon>
        <taxon>Chytridiomycetes</taxon>
        <taxon>Spizellomycetales</taxon>
        <taxon>Spizellomycetaceae</taxon>
        <taxon>Spizellomyces</taxon>
    </lineage>
</organism>
<dbReference type="InterPro" id="IPR051718">
    <property type="entry name" value="ARF_GTPase-activating"/>
</dbReference>
<dbReference type="RefSeq" id="XP_016606829.1">
    <property type="nucleotide sequence ID" value="XM_016753977.1"/>
</dbReference>
<evidence type="ECO:0000313" key="9">
    <source>
        <dbReference type="Proteomes" id="UP000053201"/>
    </source>
</evidence>
<dbReference type="FunFam" id="1.10.220.150:FF:000009">
    <property type="entry name" value="stromal membrane-associated protein 1 isoform X1"/>
    <property type="match status" value="1"/>
</dbReference>
<dbReference type="InParanoid" id="A0A0L0HCX2"/>
<evidence type="ECO:0000256" key="5">
    <source>
        <dbReference type="PROSITE-ProRule" id="PRU00288"/>
    </source>
</evidence>
<evidence type="ECO:0000256" key="6">
    <source>
        <dbReference type="SAM" id="MobiDB-lite"/>
    </source>
</evidence>
<evidence type="ECO:0000256" key="3">
    <source>
        <dbReference type="ARBA" id="ARBA00022771"/>
    </source>
</evidence>
<name>A0A0L0HCX2_SPIPD</name>
<dbReference type="InterPro" id="IPR038508">
    <property type="entry name" value="ArfGAP_dom_sf"/>
</dbReference>
<dbReference type="PANTHER" id="PTHR45705">
    <property type="entry name" value="FI20236P1"/>
    <property type="match status" value="1"/>
</dbReference>
<gene>
    <name evidence="8" type="ORF">SPPG_05766</name>
</gene>
<sequence length="363" mass="38281">MSTRTERMSDKAQNERNAKLLKELMARADNRRCADCRKKDPRWASWNLGVFVCIRCSGHHRSLGTHISKVKSADLDSWTEEQVLNMAKWGNAKANQYWEHDLPSNFTPPESNIDHFIRSKYERKQYAMKGPVPDPETLKLPDGVSTTPASAATQPKPVAVSAAPAAQAQFANFAAAPAAPAASTPAPSAAQQLFDAFQSPPPQQQPQAQQQPSQGDLKNSILSLYGNAGSSAPSNPANISAVPGFGNFGAFPPQPQPGGFGALTSPQPVSNTFAGFPPSNTGLMSPAFASGFTSAPVPSQSPPQNQPLGAQFFGASPVQKQPSTMGGIPDFAGFSSAAAGQGAHNQGQANPLGPTSDDWGAFQ</sequence>
<keyword evidence="1" id="KW-0343">GTPase activation</keyword>
<dbReference type="InterPro" id="IPR001164">
    <property type="entry name" value="ArfGAP_dom"/>
</dbReference>
<dbReference type="Proteomes" id="UP000053201">
    <property type="component" value="Unassembled WGS sequence"/>
</dbReference>
<evidence type="ECO:0000259" key="7">
    <source>
        <dbReference type="PROSITE" id="PS50115"/>
    </source>
</evidence>
<dbReference type="SUPFAM" id="SSF57863">
    <property type="entry name" value="ArfGap/RecO-like zinc finger"/>
    <property type="match status" value="1"/>
</dbReference>
<dbReference type="PRINTS" id="PR00405">
    <property type="entry name" value="REVINTRACTNG"/>
</dbReference>
<dbReference type="GO" id="GO:0008270">
    <property type="term" value="F:zinc ion binding"/>
    <property type="evidence" value="ECO:0007669"/>
    <property type="project" value="UniProtKB-KW"/>
</dbReference>
<dbReference type="VEuPathDB" id="FungiDB:SPPG_05766"/>
<dbReference type="SMART" id="SM00105">
    <property type="entry name" value="ArfGap"/>
    <property type="match status" value="1"/>
</dbReference>
<dbReference type="PANTHER" id="PTHR45705:SF1">
    <property type="entry name" value="FI20236P1"/>
    <property type="match status" value="1"/>
</dbReference>
<dbReference type="InterPro" id="IPR037278">
    <property type="entry name" value="ARFGAP/RecO"/>
</dbReference>
<dbReference type="Gene3D" id="1.10.220.150">
    <property type="entry name" value="Arf GTPase activating protein"/>
    <property type="match status" value="1"/>
</dbReference>
<feature type="region of interest" description="Disordered" evidence="6">
    <location>
        <begin position="293"/>
        <end position="363"/>
    </location>
</feature>
<reference evidence="8 9" key="1">
    <citation type="submission" date="2009-08" db="EMBL/GenBank/DDBJ databases">
        <title>The Genome Sequence of Spizellomyces punctatus strain DAOM BR117.</title>
        <authorList>
            <consortium name="The Broad Institute Genome Sequencing Platform"/>
            <person name="Russ C."/>
            <person name="Cuomo C."/>
            <person name="Shea T."/>
            <person name="Young S.K."/>
            <person name="Zeng Q."/>
            <person name="Koehrsen M."/>
            <person name="Haas B."/>
            <person name="Borodovsky M."/>
            <person name="Guigo R."/>
            <person name="Alvarado L."/>
            <person name="Berlin A."/>
            <person name="Bochicchio J."/>
            <person name="Borenstein D."/>
            <person name="Chapman S."/>
            <person name="Chen Z."/>
            <person name="Engels R."/>
            <person name="Freedman E."/>
            <person name="Gellesch M."/>
            <person name="Goldberg J."/>
            <person name="Griggs A."/>
            <person name="Gujja S."/>
            <person name="Heiman D."/>
            <person name="Hepburn T."/>
            <person name="Howarth C."/>
            <person name="Jen D."/>
            <person name="Larson L."/>
            <person name="Lewis B."/>
            <person name="Mehta T."/>
            <person name="Park D."/>
            <person name="Pearson M."/>
            <person name="Roberts A."/>
            <person name="Saif S."/>
            <person name="Shenoy N."/>
            <person name="Sisk P."/>
            <person name="Stolte C."/>
            <person name="Sykes S."/>
            <person name="Thomson T."/>
            <person name="Walk T."/>
            <person name="White J."/>
            <person name="Yandava C."/>
            <person name="Burger G."/>
            <person name="Gray M.W."/>
            <person name="Holland P.W.H."/>
            <person name="King N."/>
            <person name="Lang F.B.F."/>
            <person name="Roger A.J."/>
            <person name="Ruiz-Trillo I."/>
            <person name="Lander E."/>
            <person name="Nusbaum C."/>
        </authorList>
    </citation>
    <scope>NUCLEOTIDE SEQUENCE [LARGE SCALE GENOMIC DNA]</scope>
    <source>
        <strain evidence="8 9">DAOM BR117</strain>
    </source>
</reference>
<evidence type="ECO:0000313" key="8">
    <source>
        <dbReference type="EMBL" id="KNC98789.1"/>
    </source>
</evidence>
<evidence type="ECO:0000256" key="4">
    <source>
        <dbReference type="ARBA" id="ARBA00022833"/>
    </source>
</evidence>